<comment type="catalytic activity">
    <reaction evidence="7">
        <text>12-hexadecanoyloxy-octadecanoate + H2O = 12-hydroxyoctadecanoate + hexadecanoate + H(+)</text>
        <dbReference type="Rhea" id="RHEA:52056"/>
        <dbReference type="ChEBI" id="CHEBI:7896"/>
        <dbReference type="ChEBI" id="CHEBI:15377"/>
        <dbReference type="ChEBI" id="CHEBI:15378"/>
        <dbReference type="ChEBI" id="CHEBI:83677"/>
        <dbReference type="ChEBI" id="CHEBI:84201"/>
    </reaction>
    <physiologicalReaction direction="left-to-right" evidence="7">
        <dbReference type="Rhea" id="RHEA:52057"/>
    </physiologicalReaction>
</comment>
<comment type="catalytic activity">
    <reaction evidence="13">
        <text>9-octadecanoyloxy-octadecanoate + H2O = 9-hydroxy-octadecanoate + octadecanoate + H(+)</text>
        <dbReference type="Rhea" id="RHEA:52096"/>
        <dbReference type="ChEBI" id="CHEBI:15377"/>
        <dbReference type="ChEBI" id="CHEBI:15378"/>
        <dbReference type="ChEBI" id="CHEBI:25629"/>
        <dbReference type="ChEBI" id="CHEBI:136286"/>
        <dbReference type="ChEBI" id="CHEBI:136373"/>
    </reaction>
    <physiologicalReaction direction="left-to-right" evidence="13">
        <dbReference type="Rhea" id="RHEA:52097"/>
    </physiologicalReaction>
</comment>
<evidence type="ECO:0000256" key="10">
    <source>
        <dbReference type="ARBA" id="ARBA00048680"/>
    </source>
</evidence>
<evidence type="ECO:0000256" key="7">
    <source>
        <dbReference type="ARBA" id="ARBA00047368"/>
    </source>
</evidence>
<dbReference type="EMBL" id="JAXCGZ010011372">
    <property type="protein sequence ID" value="KAK7075068.1"/>
    <property type="molecule type" value="Genomic_DNA"/>
</dbReference>
<comment type="similarity">
    <text evidence="3">Belongs to the AIG1 family.</text>
</comment>
<dbReference type="GO" id="GO:0012505">
    <property type="term" value="C:endomembrane system"/>
    <property type="evidence" value="ECO:0007669"/>
    <property type="project" value="UniProtKB-SubCell"/>
</dbReference>
<reference evidence="18 19" key="1">
    <citation type="submission" date="2023-11" db="EMBL/GenBank/DDBJ databases">
        <title>Halocaridina rubra genome assembly.</title>
        <authorList>
            <person name="Smith C."/>
        </authorList>
    </citation>
    <scope>NUCLEOTIDE SEQUENCE [LARGE SCALE GENOMIC DNA]</scope>
    <source>
        <strain evidence="18">EP-1</strain>
        <tissue evidence="18">Whole</tissue>
    </source>
</reference>
<keyword evidence="6 17" id="KW-0472">Membrane</keyword>
<evidence type="ECO:0000313" key="19">
    <source>
        <dbReference type="Proteomes" id="UP001381693"/>
    </source>
</evidence>
<evidence type="ECO:0000256" key="14">
    <source>
        <dbReference type="ARBA" id="ARBA00049296"/>
    </source>
</evidence>
<comment type="caution">
    <text evidence="18">The sequence shown here is derived from an EMBL/GenBank/DDBJ whole genome shotgun (WGS) entry which is preliminary data.</text>
</comment>
<comment type="catalytic activity">
    <reaction evidence="12">
        <text>9-(9Z-octadecenoyloxy)-octadecanoate + H2O = 9-hydroxy-octadecanoate + (9Z)-octadecenoate + H(+)</text>
        <dbReference type="Rhea" id="RHEA:52048"/>
        <dbReference type="ChEBI" id="CHEBI:15377"/>
        <dbReference type="ChEBI" id="CHEBI:15378"/>
        <dbReference type="ChEBI" id="CHEBI:30823"/>
        <dbReference type="ChEBI" id="CHEBI:136282"/>
        <dbReference type="ChEBI" id="CHEBI:136286"/>
    </reaction>
    <physiologicalReaction direction="left-to-right" evidence="12">
        <dbReference type="Rhea" id="RHEA:52049"/>
    </physiologicalReaction>
</comment>
<evidence type="ECO:0000256" key="12">
    <source>
        <dbReference type="ARBA" id="ARBA00048800"/>
    </source>
</evidence>
<evidence type="ECO:0000256" key="16">
    <source>
        <dbReference type="ARBA" id="ARBA00049428"/>
    </source>
</evidence>
<organism evidence="18 19">
    <name type="scientific">Halocaridina rubra</name>
    <name type="common">Hawaiian red shrimp</name>
    <dbReference type="NCBI Taxonomy" id="373956"/>
    <lineage>
        <taxon>Eukaryota</taxon>
        <taxon>Metazoa</taxon>
        <taxon>Ecdysozoa</taxon>
        <taxon>Arthropoda</taxon>
        <taxon>Crustacea</taxon>
        <taxon>Multicrustacea</taxon>
        <taxon>Malacostraca</taxon>
        <taxon>Eumalacostraca</taxon>
        <taxon>Eucarida</taxon>
        <taxon>Decapoda</taxon>
        <taxon>Pleocyemata</taxon>
        <taxon>Caridea</taxon>
        <taxon>Atyoidea</taxon>
        <taxon>Atyidae</taxon>
        <taxon>Halocaridina</taxon>
    </lineage>
</organism>
<comment type="catalytic activity">
    <reaction evidence="9">
        <text>9-hexadecanoyloxy-octadecanoate + H2O = 9-hydroxy-octadecanoate + hexadecanoate + H(+)</text>
        <dbReference type="Rhea" id="RHEA:52052"/>
        <dbReference type="ChEBI" id="CHEBI:7896"/>
        <dbReference type="ChEBI" id="CHEBI:15377"/>
        <dbReference type="ChEBI" id="CHEBI:15378"/>
        <dbReference type="ChEBI" id="CHEBI:83670"/>
        <dbReference type="ChEBI" id="CHEBI:136286"/>
    </reaction>
    <physiologicalReaction direction="left-to-right" evidence="9">
        <dbReference type="Rhea" id="RHEA:52053"/>
    </physiologicalReaction>
</comment>
<dbReference type="GO" id="GO:0016020">
    <property type="term" value="C:membrane"/>
    <property type="evidence" value="ECO:0007669"/>
    <property type="project" value="InterPro"/>
</dbReference>
<evidence type="ECO:0000256" key="9">
    <source>
        <dbReference type="ARBA" id="ARBA00047863"/>
    </source>
</evidence>
<evidence type="ECO:0000256" key="17">
    <source>
        <dbReference type="SAM" id="Phobius"/>
    </source>
</evidence>
<keyword evidence="19" id="KW-1185">Reference proteome</keyword>
<accession>A0AAN9A4V6</accession>
<evidence type="ECO:0000256" key="15">
    <source>
        <dbReference type="ARBA" id="ARBA00049322"/>
    </source>
</evidence>
<evidence type="ECO:0000256" key="6">
    <source>
        <dbReference type="ARBA" id="ARBA00023136"/>
    </source>
</evidence>
<comment type="catalytic activity">
    <reaction evidence="14">
        <text>13-(9Z-octadecenoyloxy)-octadecanoate + H2O = 13-hydroxy-octadecanoate + (9Z)-octadecenoate + H(+)</text>
        <dbReference type="Rhea" id="RHEA:52064"/>
        <dbReference type="ChEBI" id="CHEBI:15377"/>
        <dbReference type="ChEBI" id="CHEBI:15378"/>
        <dbReference type="ChEBI" id="CHEBI:30823"/>
        <dbReference type="ChEBI" id="CHEBI:136303"/>
        <dbReference type="ChEBI" id="CHEBI:136304"/>
    </reaction>
    <physiologicalReaction direction="left-to-right" evidence="14">
        <dbReference type="Rhea" id="RHEA:52065"/>
    </physiologicalReaction>
</comment>
<evidence type="ECO:0000313" key="18">
    <source>
        <dbReference type="EMBL" id="KAK7075068.1"/>
    </source>
</evidence>
<sequence length="246" mass="28170">MIEYTASDGKEVAETMGALTSLFHLAIIIHYGYGLRVYLFGLNPPEEILKLKHIGGGPFKYLTFWDMLIQFMFFILAFINDIVGTNTAVSRNQAKLQKIRDFFFSTVVFSCGTFVTLSFWGIYNVDRNLIFPPIFDSWFPHWLNHNVHTTPLIGVLIELYLNPHNFPRRRTGLSVVGVFCLIYLVWVCFIAYQSGHWVYPILAHLSVVGRVIFITSMSVLVSLFYIIGETLNKQVWGAQIDVKKTA</sequence>
<dbReference type="AlphaFoldDB" id="A0AAN9A4V6"/>
<evidence type="ECO:0000256" key="5">
    <source>
        <dbReference type="ARBA" id="ARBA00022989"/>
    </source>
</evidence>
<keyword evidence="5 17" id="KW-1133">Transmembrane helix</keyword>
<comment type="catalytic activity">
    <reaction evidence="1">
        <text>9-(9Z-hexadecenoyloxy)-octadecanoate + H2O = (9Z)-hexadecenoate + 9-hydroxy-octadecanoate + H(+)</text>
        <dbReference type="Rhea" id="RHEA:52068"/>
        <dbReference type="ChEBI" id="CHEBI:15377"/>
        <dbReference type="ChEBI" id="CHEBI:15378"/>
        <dbReference type="ChEBI" id="CHEBI:32372"/>
        <dbReference type="ChEBI" id="CHEBI:136286"/>
        <dbReference type="ChEBI" id="CHEBI:136309"/>
    </reaction>
    <physiologicalReaction direction="left-to-right" evidence="1">
        <dbReference type="Rhea" id="RHEA:52069"/>
    </physiologicalReaction>
</comment>
<comment type="subcellular location">
    <subcellularLocation>
        <location evidence="2">Endomembrane system</location>
        <topology evidence="2">Multi-pass membrane protein</topology>
    </subcellularLocation>
</comment>
<evidence type="ECO:0000256" key="4">
    <source>
        <dbReference type="ARBA" id="ARBA00022692"/>
    </source>
</evidence>
<evidence type="ECO:0000256" key="13">
    <source>
        <dbReference type="ARBA" id="ARBA00049221"/>
    </source>
</evidence>
<feature type="transmembrane region" description="Helical" evidence="17">
    <location>
        <begin position="68"/>
        <end position="90"/>
    </location>
</feature>
<feature type="transmembrane region" description="Helical" evidence="17">
    <location>
        <begin position="173"/>
        <end position="192"/>
    </location>
</feature>
<protein>
    <submittedName>
        <fullName evidence="18">Uncharacterized protein</fullName>
    </submittedName>
</protein>
<dbReference type="PANTHER" id="PTHR10989">
    <property type="entry name" value="ANDROGEN-INDUCED PROTEIN 1-RELATED"/>
    <property type="match status" value="1"/>
</dbReference>
<comment type="catalytic activity">
    <reaction evidence="11">
        <text>12-(9Z-octadecenoyloxy)-octadecanoate + H2O = 12-hydroxyoctadecanoate + (9Z)-octadecenoate + H(+)</text>
        <dbReference type="Rhea" id="RHEA:52060"/>
        <dbReference type="ChEBI" id="CHEBI:15377"/>
        <dbReference type="ChEBI" id="CHEBI:15378"/>
        <dbReference type="ChEBI" id="CHEBI:30823"/>
        <dbReference type="ChEBI" id="CHEBI:84201"/>
        <dbReference type="ChEBI" id="CHEBI:136302"/>
    </reaction>
    <physiologicalReaction direction="left-to-right" evidence="11">
        <dbReference type="Rhea" id="RHEA:52061"/>
    </physiologicalReaction>
</comment>
<dbReference type="PANTHER" id="PTHR10989:SF16">
    <property type="entry name" value="AT02829P-RELATED"/>
    <property type="match status" value="1"/>
</dbReference>
<dbReference type="Pfam" id="PF04750">
    <property type="entry name" value="Far-17a_AIG1"/>
    <property type="match status" value="1"/>
</dbReference>
<comment type="catalytic activity">
    <reaction evidence="15">
        <text>13-(9Z-hexadecenoyloxy)-octadecanoate + H2O = 13-hydroxy-octadecanoate + (9Z)-hexadecenoate + H(+)</text>
        <dbReference type="Rhea" id="RHEA:52076"/>
        <dbReference type="ChEBI" id="CHEBI:15377"/>
        <dbReference type="ChEBI" id="CHEBI:15378"/>
        <dbReference type="ChEBI" id="CHEBI:32372"/>
        <dbReference type="ChEBI" id="CHEBI:136304"/>
        <dbReference type="ChEBI" id="CHEBI:136315"/>
    </reaction>
    <physiologicalReaction direction="left-to-right" evidence="15">
        <dbReference type="Rhea" id="RHEA:52077"/>
    </physiologicalReaction>
</comment>
<evidence type="ECO:0000256" key="2">
    <source>
        <dbReference type="ARBA" id="ARBA00004127"/>
    </source>
</evidence>
<evidence type="ECO:0000256" key="3">
    <source>
        <dbReference type="ARBA" id="ARBA00009300"/>
    </source>
</evidence>
<comment type="catalytic activity">
    <reaction evidence="10">
        <text>12-octadecanoyloxy-octadecanoate + H2O = 12-hydroxyoctadecanoate + octadecanoate + H(+)</text>
        <dbReference type="Rhea" id="RHEA:52080"/>
        <dbReference type="ChEBI" id="CHEBI:15377"/>
        <dbReference type="ChEBI" id="CHEBI:15378"/>
        <dbReference type="ChEBI" id="CHEBI:25629"/>
        <dbReference type="ChEBI" id="CHEBI:84201"/>
        <dbReference type="ChEBI" id="CHEBI:136330"/>
    </reaction>
    <physiologicalReaction direction="left-to-right" evidence="10">
        <dbReference type="Rhea" id="RHEA:52081"/>
    </physiologicalReaction>
</comment>
<feature type="transmembrane region" description="Helical" evidence="17">
    <location>
        <begin position="12"/>
        <end position="33"/>
    </location>
</feature>
<comment type="catalytic activity">
    <reaction evidence="16">
        <text>12-(9Z-hexadecenoyloxy)-octadecanoate + H2O = 12-hydroxyoctadecanoate + (9Z)-hexadecenoate + H(+)</text>
        <dbReference type="Rhea" id="RHEA:52072"/>
        <dbReference type="ChEBI" id="CHEBI:15377"/>
        <dbReference type="ChEBI" id="CHEBI:15378"/>
        <dbReference type="ChEBI" id="CHEBI:32372"/>
        <dbReference type="ChEBI" id="CHEBI:84201"/>
        <dbReference type="ChEBI" id="CHEBI:136312"/>
    </reaction>
    <physiologicalReaction direction="left-to-right" evidence="16">
        <dbReference type="Rhea" id="RHEA:52073"/>
    </physiologicalReaction>
</comment>
<dbReference type="Proteomes" id="UP001381693">
    <property type="component" value="Unassembled WGS sequence"/>
</dbReference>
<feature type="transmembrane region" description="Helical" evidence="17">
    <location>
        <begin position="198"/>
        <end position="227"/>
    </location>
</feature>
<evidence type="ECO:0000256" key="1">
    <source>
        <dbReference type="ARBA" id="ARBA00000923"/>
    </source>
</evidence>
<evidence type="ECO:0000256" key="11">
    <source>
        <dbReference type="ARBA" id="ARBA00048701"/>
    </source>
</evidence>
<proteinExistence type="inferred from homology"/>
<feature type="transmembrane region" description="Helical" evidence="17">
    <location>
        <begin position="143"/>
        <end position="161"/>
    </location>
</feature>
<dbReference type="InterPro" id="IPR006838">
    <property type="entry name" value="ADTRP_AIG1"/>
</dbReference>
<keyword evidence="4 17" id="KW-0812">Transmembrane</keyword>
<name>A0AAN9A4V6_HALRR</name>
<gene>
    <name evidence="18" type="ORF">SK128_007574</name>
</gene>
<feature type="transmembrane region" description="Helical" evidence="17">
    <location>
        <begin position="102"/>
        <end position="123"/>
    </location>
</feature>
<evidence type="ECO:0000256" key="8">
    <source>
        <dbReference type="ARBA" id="ARBA00047427"/>
    </source>
</evidence>
<comment type="catalytic activity">
    <reaction evidence="8">
        <text>13-octadecanoyloxy-octadecanoate + H2O = 13-hydroxy-octadecanoate + octadecanoate + H(+)</text>
        <dbReference type="Rhea" id="RHEA:52084"/>
        <dbReference type="ChEBI" id="CHEBI:15377"/>
        <dbReference type="ChEBI" id="CHEBI:15378"/>
        <dbReference type="ChEBI" id="CHEBI:25629"/>
        <dbReference type="ChEBI" id="CHEBI:136304"/>
        <dbReference type="ChEBI" id="CHEBI:136335"/>
    </reaction>
    <physiologicalReaction direction="left-to-right" evidence="8">
        <dbReference type="Rhea" id="RHEA:52085"/>
    </physiologicalReaction>
</comment>